<gene>
    <name evidence="2" type="ORF">TRFO_01403</name>
</gene>
<comment type="caution">
    <text evidence="2">The sequence shown here is derived from an EMBL/GenBank/DDBJ whole genome shotgun (WGS) entry which is preliminary data.</text>
</comment>
<sequence>MENYFDAAPPRETKEITQNINVVADGISVVGLIISVLLLINWESHSLHVLFDLLCLSFHLFSVIKDIFPNFTVGSNILPKLILCPDFHHLTMCLLFYIAGISSFIHVFMYVIEFGVRSLIFVQNKIIPNTSLHGNPLIDNVMDFIANPFISSLPSYLEIALGFYLLYNSFVNFTLMSWIVLIVYMVWIIAFNFAASEVHSRTWTSVSLWLREFAAQNAETFGPKLELAVDKFSEFANKVAKVYPSKEIKVHLQ</sequence>
<feature type="transmembrane region" description="Helical" evidence="1">
    <location>
        <begin position="88"/>
        <end position="112"/>
    </location>
</feature>
<accession>A0A1J4KCP9</accession>
<feature type="transmembrane region" description="Helical" evidence="1">
    <location>
        <begin position="144"/>
        <end position="167"/>
    </location>
</feature>
<dbReference type="VEuPathDB" id="TrichDB:TRFO_01403"/>
<keyword evidence="1" id="KW-1133">Transmembrane helix</keyword>
<reference evidence="2" key="1">
    <citation type="submission" date="2016-10" db="EMBL/GenBank/DDBJ databases">
        <authorList>
            <person name="Benchimol M."/>
            <person name="Almeida L.G."/>
            <person name="Vasconcelos A.T."/>
            <person name="Perreira-Neves A."/>
            <person name="Rosa I.A."/>
            <person name="Tasca T."/>
            <person name="Bogo M.R."/>
            <person name="de Souza W."/>
        </authorList>
    </citation>
    <scope>NUCLEOTIDE SEQUENCE [LARGE SCALE GENOMIC DNA]</scope>
    <source>
        <strain evidence="2">K</strain>
    </source>
</reference>
<proteinExistence type="predicted"/>
<evidence type="ECO:0000313" key="2">
    <source>
        <dbReference type="EMBL" id="OHT07229.1"/>
    </source>
</evidence>
<name>A0A1J4KCP9_9EUKA</name>
<feature type="transmembrane region" description="Helical" evidence="1">
    <location>
        <begin position="20"/>
        <end position="42"/>
    </location>
</feature>
<organism evidence="2 3">
    <name type="scientific">Tritrichomonas foetus</name>
    <dbReference type="NCBI Taxonomy" id="1144522"/>
    <lineage>
        <taxon>Eukaryota</taxon>
        <taxon>Metamonada</taxon>
        <taxon>Parabasalia</taxon>
        <taxon>Tritrichomonadida</taxon>
        <taxon>Tritrichomonadidae</taxon>
        <taxon>Tritrichomonas</taxon>
    </lineage>
</organism>
<keyword evidence="3" id="KW-1185">Reference proteome</keyword>
<dbReference type="EMBL" id="MLAK01000704">
    <property type="protein sequence ID" value="OHT07229.1"/>
    <property type="molecule type" value="Genomic_DNA"/>
</dbReference>
<dbReference type="AlphaFoldDB" id="A0A1J4KCP9"/>
<dbReference type="GeneID" id="94824784"/>
<keyword evidence="1" id="KW-0472">Membrane</keyword>
<evidence type="ECO:0000256" key="1">
    <source>
        <dbReference type="SAM" id="Phobius"/>
    </source>
</evidence>
<evidence type="ECO:0000313" key="3">
    <source>
        <dbReference type="Proteomes" id="UP000179807"/>
    </source>
</evidence>
<dbReference type="OrthoDB" id="10614032at2759"/>
<feature type="transmembrane region" description="Helical" evidence="1">
    <location>
        <begin position="173"/>
        <end position="195"/>
    </location>
</feature>
<keyword evidence="1" id="KW-0812">Transmembrane</keyword>
<dbReference type="Proteomes" id="UP000179807">
    <property type="component" value="Unassembled WGS sequence"/>
</dbReference>
<dbReference type="RefSeq" id="XP_068360365.1">
    <property type="nucleotide sequence ID" value="XM_068490080.1"/>
</dbReference>
<protein>
    <submittedName>
        <fullName evidence="2">Uncharacterized protein</fullName>
    </submittedName>
</protein>